<dbReference type="EMBL" id="CP139781">
    <property type="protein sequence ID" value="WRQ87239.1"/>
    <property type="molecule type" value="Genomic_DNA"/>
</dbReference>
<keyword evidence="2" id="KW-1133">Transmembrane helix</keyword>
<dbReference type="RefSeq" id="WP_221029348.1">
    <property type="nucleotide sequence ID" value="NZ_CP139781.1"/>
</dbReference>
<reference evidence="3 4" key="2">
    <citation type="submission" date="2023-12" db="EMBL/GenBank/DDBJ databases">
        <title>Description of an unclassified Opitutus bacterium of Verrucomicrobiota.</title>
        <authorList>
            <person name="Zhang D.-F."/>
        </authorList>
    </citation>
    <scope>NUCLEOTIDE SEQUENCE [LARGE SCALE GENOMIC DNA]</scope>
    <source>
        <strain evidence="3 4">WL0086</strain>
    </source>
</reference>
<name>A0ABZ1C686_9BACT</name>
<keyword evidence="4" id="KW-1185">Reference proteome</keyword>
<organism evidence="3 4">
    <name type="scientific">Actomonas aquatica</name>
    <dbReference type="NCBI Taxonomy" id="2866162"/>
    <lineage>
        <taxon>Bacteria</taxon>
        <taxon>Pseudomonadati</taxon>
        <taxon>Verrucomicrobiota</taxon>
        <taxon>Opitutia</taxon>
        <taxon>Opitutales</taxon>
        <taxon>Opitutaceae</taxon>
        <taxon>Actomonas</taxon>
    </lineage>
</organism>
<reference evidence="3 4" key="1">
    <citation type="submission" date="2021-08" db="EMBL/GenBank/DDBJ databases">
        <authorList>
            <person name="Zhang D."/>
            <person name="Zhang A."/>
            <person name="Wang L."/>
        </authorList>
    </citation>
    <scope>NUCLEOTIDE SEQUENCE [LARGE SCALE GENOMIC DNA]</scope>
    <source>
        <strain evidence="3 4">WL0086</strain>
    </source>
</reference>
<dbReference type="Proteomes" id="UP000738431">
    <property type="component" value="Chromosome"/>
</dbReference>
<accession>A0ABZ1C686</accession>
<feature type="transmembrane region" description="Helical" evidence="2">
    <location>
        <begin position="44"/>
        <end position="70"/>
    </location>
</feature>
<evidence type="ECO:0000256" key="1">
    <source>
        <dbReference type="SAM" id="MobiDB-lite"/>
    </source>
</evidence>
<protein>
    <submittedName>
        <fullName evidence="3">Uncharacterized protein</fullName>
    </submittedName>
</protein>
<evidence type="ECO:0000313" key="3">
    <source>
        <dbReference type="EMBL" id="WRQ87239.1"/>
    </source>
</evidence>
<evidence type="ECO:0000256" key="2">
    <source>
        <dbReference type="SAM" id="Phobius"/>
    </source>
</evidence>
<keyword evidence="2" id="KW-0472">Membrane</keyword>
<sequence length="99" mass="9797">MTSSSDLPVSASIAASDKPRDAEASANAGAAAASHRGVQNPFQALVAITALCAVASVSIVALAFCLTQTISATGLWAVAAMSAAPAAMGFGIAYLLMKR</sequence>
<gene>
    <name evidence="3" type="ORF">K1X11_020695</name>
</gene>
<feature type="region of interest" description="Disordered" evidence="1">
    <location>
        <begin position="1"/>
        <end position="28"/>
    </location>
</feature>
<evidence type="ECO:0000313" key="4">
    <source>
        <dbReference type="Proteomes" id="UP000738431"/>
    </source>
</evidence>
<feature type="transmembrane region" description="Helical" evidence="2">
    <location>
        <begin position="76"/>
        <end position="97"/>
    </location>
</feature>
<keyword evidence="2" id="KW-0812">Transmembrane</keyword>
<proteinExistence type="predicted"/>